<feature type="signal peptide" evidence="2">
    <location>
        <begin position="1"/>
        <end position="17"/>
    </location>
</feature>
<keyword evidence="4" id="KW-1185">Reference proteome</keyword>
<keyword evidence="2" id="KW-0732">Signal</keyword>
<dbReference type="RefSeq" id="XP_016234466.1">
    <property type="nucleotide sequence ID" value="XM_016381364.1"/>
</dbReference>
<protein>
    <submittedName>
        <fullName evidence="3">Uncharacterized protein</fullName>
    </submittedName>
</protein>
<dbReference type="InterPro" id="IPR040241">
    <property type="entry name" value="TRP_Flc/Pkd2-like"/>
</dbReference>
<keyword evidence="1" id="KW-0472">Membrane</keyword>
<dbReference type="GO" id="GO:0055085">
    <property type="term" value="P:transmembrane transport"/>
    <property type="evidence" value="ECO:0007669"/>
    <property type="project" value="TreeGrafter"/>
</dbReference>
<proteinExistence type="predicted"/>
<name>A0A0D2B6D2_9EURO</name>
<feature type="chain" id="PRO_5002249523" evidence="2">
    <location>
        <begin position="18"/>
        <end position="274"/>
    </location>
</feature>
<gene>
    <name evidence="3" type="ORF">PV08_07032</name>
</gene>
<dbReference type="EMBL" id="KN847496">
    <property type="protein sequence ID" value="KIW14250.1"/>
    <property type="molecule type" value="Genomic_DNA"/>
</dbReference>
<accession>A0A0D2B6D2</accession>
<dbReference type="AlphaFoldDB" id="A0A0D2B6D2"/>
<feature type="transmembrane region" description="Helical" evidence="1">
    <location>
        <begin position="156"/>
        <end position="176"/>
    </location>
</feature>
<dbReference type="GeneID" id="27334115"/>
<dbReference type="Proteomes" id="UP000053328">
    <property type="component" value="Unassembled WGS sequence"/>
</dbReference>
<feature type="transmembrane region" description="Helical" evidence="1">
    <location>
        <begin position="197"/>
        <end position="217"/>
    </location>
</feature>
<evidence type="ECO:0000313" key="4">
    <source>
        <dbReference type="Proteomes" id="UP000053328"/>
    </source>
</evidence>
<sequence>MLARRTLWFYIFGPASSAYLQANPCKTSSFPTAPVSLDARLEHLPERTSELSLTIDWLSETDQCLQLLGNAPRVNVDIQIFASSFRESTTFNITCHQLDRYPYQSLLRAYTSTDLGALYPLSWIHADVHLQNNSSEELQCLTAQITPGLNRLESGLLRYVPIAGFALVLGSAVFFLGTTLARKDGQRGGQRDRACQVLPTLVEFFMYVQFVFLTASLSLRYPGFYQPAISRLNWFSLFSNSALISHGHVYPSTRDGIYEVNGTYGGTFGLELMA</sequence>
<evidence type="ECO:0000256" key="1">
    <source>
        <dbReference type="SAM" id="Phobius"/>
    </source>
</evidence>
<evidence type="ECO:0000313" key="3">
    <source>
        <dbReference type="EMBL" id="KIW14250.1"/>
    </source>
</evidence>
<dbReference type="HOGENOM" id="CLU_1015756_0_0_1"/>
<keyword evidence="1" id="KW-0812">Transmembrane</keyword>
<dbReference type="PANTHER" id="PTHR31145">
    <property type="entry name" value="INTEGRAL MEMBRANE PROTEIN (AFU_ORTHOLOGUE AFUA_7G01610)"/>
    <property type="match status" value="1"/>
</dbReference>
<dbReference type="OrthoDB" id="269822at2759"/>
<dbReference type="PANTHER" id="PTHR31145:SF8">
    <property type="entry name" value="INTEGRAL MEMBRANE PROTEIN (AFU_ORTHOLOGUE AFUA_2G17475)"/>
    <property type="match status" value="1"/>
</dbReference>
<dbReference type="VEuPathDB" id="FungiDB:PV08_07032"/>
<evidence type="ECO:0000256" key="2">
    <source>
        <dbReference type="SAM" id="SignalP"/>
    </source>
</evidence>
<dbReference type="GO" id="GO:0016020">
    <property type="term" value="C:membrane"/>
    <property type="evidence" value="ECO:0007669"/>
    <property type="project" value="TreeGrafter"/>
</dbReference>
<keyword evidence="1" id="KW-1133">Transmembrane helix</keyword>
<organism evidence="3 4">
    <name type="scientific">Exophiala spinifera</name>
    <dbReference type="NCBI Taxonomy" id="91928"/>
    <lineage>
        <taxon>Eukaryota</taxon>
        <taxon>Fungi</taxon>
        <taxon>Dikarya</taxon>
        <taxon>Ascomycota</taxon>
        <taxon>Pezizomycotina</taxon>
        <taxon>Eurotiomycetes</taxon>
        <taxon>Chaetothyriomycetidae</taxon>
        <taxon>Chaetothyriales</taxon>
        <taxon>Herpotrichiellaceae</taxon>
        <taxon>Exophiala</taxon>
    </lineage>
</organism>
<reference evidence="3 4" key="1">
    <citation type="submission" date="2015-01" db="EMBL/GenBank/DDBJ databases">
        <title>The Genome Sequence of Exophiala spinifera CBS89968.</title>
        <authorList>
            <consortium name="The Broad Institute Genomics Platform"/>
            <person name="Cuomo C."/>
            <person name="de Hoog S."/>
            <person name="Gorbushina A."/>
            <person name="Stielow B."/>
            <person name="Teixiera M."/>
            <person name="Abouelleil A."/>
            <person name="Chapman S.B."/>
            <person name="Priest M."/>
            <person name="Young S.K."/>
            <person name="Wortman J."/>
            <person name="Nusbaum C."/>
            <person name="Birren B."/>
        </authorList>
    </citation>
    <scope>NUCLEOTIDE SEQUENCE [LARGE SCALE GENOMIC DNA]</scope>
    <source>
        <strain evidence="3 4">CBS 89968</strain>
    </source>
</reference>